<evidence type="ECO:0000259" key="4">
    <source>
        <dbReference type="Pfam" id="PF07804"/>
    </source>
</evidence>
<dbReference type="RefSeq" id="WP_188685654.1">
    <property type="nucleotide sequence ID" value="NZ_BMIS01000010.1"/>
</dbReference>
<dbReference type="PANTHER" id="PTHR37419">
    <property type="entry name" value="SERINE/THREONINE-PROTEIN KINASE TOXIN HIPA"/>
    <property type="match status" value="1"/>
</dbReference>
<protein>
    <submittedName>
        <fullName evidence="6">Kinase Y4mE</fullName>
    </submittedName>
</protein>
<evidence type="ECO:0000313" key="7">
    <source>
        <dbReference type="Proteomes" id="UP000633136"/>
    </source>
</evidence>
<comment type="caution">
    <text evidence="6">The sequence shown here is derived from an EMBL/GenBank/DDBJ whole genome shotgun (WGS) entry which is preliminary data.</text>
</comment>
<organism evidence="6 7">
    <name type="scientific">Nesterenkonia cremea</name>
    <dbReference type="NCBI Taxonomy" id="1882340"/>
    <lineage>
        <taxon>Bacteria</taxon>
        <taxon>Bacillati</taxon>
        <taxon>Actinomycetota</taxon>
        <taxon>Actinomycetes</taxon>
        <taxon>Micrococcales</taxon>
        <taxon>Micrococcaceae</taxon>
        <taxon>Nesterenkonia</taxon>
    </lineage>
</organism>
<dbReference type="InterPro" id="IPR012893">
    <property type="entry name" value="HipA-like_C"/>
</dbReference>
<evidence type="ECO:0000256" key="1">
    <source>
        <dbReference type="ARBA" id="ARBA00010164"/>
    </source>
</evidence>
<name>A0A917AU30_9MICC</name>
<feature type="domain" description="HipA-like C-terminal" evidence="4">
    <location>
        <begin position="148"/>
        <end position="342"/>
    </location>
</feature>
<keyword evidence="3 6" id="KW-0418">Kinase</keyword>
<dbReference type="GO" id="GO:0005829">
    <property type="term" value="C:cytosol"/>
    <property type="evidence" value="ECO:0007669"/>
    <property type="project" value="TreeGrafter"/>
</dbReference>
<evidence type="ECO:0000256" key="3">
    <source>
        <dbReference type="ARBA" id="ARBA00022777"/>
    </source>
</evidence>
<dbReference type="InterPro" id="IPR017508">
    <property type="entry name" value="HipA_N1"/>
</dbReference>
<feature type="domain" description="HipA N-terminal subdomain 1" evidence="5">
    <location>
        <begin position="3"/>
        <end position="105"/>
    </location>
</feature>
<accession>A0A917AU30</accession>
<reference evidence="6" key="2">
    <citation type="submission" date="2020-09" db="EMBL/GenBank/DDBJ databases">
        <authorList>
            <person name="Sun Q."/>
            <person name="Zhou Y."/>
        </authorList>
    </citation>
    <scope>NUCLEOTIDE SEQUENCE</scope>
    <source>
        <strain evidence="6">CGMCC 1.15388</strain>
    </source>
</reference>
<dbReference type="InterPro" id="IPR052028">
    <property type="entry name" value="HipA_Ser/Thr_kinase"/>
</dbReference>
<dbReference type="GO" id="GO:0004674">
    <property type="term" value="F:protein serine/threonine kinase activity"/>
    <property type="evidence" value="ECO:0007669"/>
    <property type="project" value="TreeGrafter"/>
</dbReference>
<evidence type="ECO:0000313" key="6">
    <source>
        <dbReference type="EMBL" id="GGE74335.1"/>
    </source>
</evidence>
<sequence length="401" mass="43952">MRLAVELYGVLVGHLEGEGSRSFDFTPTPEGQEAFGRNSSVLSLVLPLAPRLPRQHAGRRRTWFGELLPEGDQLDHMLAQSGLRRGDVLGFLARYGRDVAGAVQIWDLDDPTEPKVPAAVPLGEAEVRELMEDPMGSPLGNRPTLGKSSLQGVQPKIVLAREGEQWLQCFGGHPSTHILKPEVGRRPALIFDEEYGLRLARRLGLSDFGAEVLSFDGLNALVIERYDREGGRRVHQEDLSQALGAELSQKYQEIGGVVSLRRAAEVVRRHLSDGDLRMLARLVLFSVAIGNLDLHTKNISILHPMRAPARLAPAYDPVPMSQYADADGRLALAVNKKYDLKRVESADLIAEFSSWGLRGAEGVVWETLEALAVAVHEESPLDGASPGIQGHIQGLIRRLHG</sequence>
<evidence type="ECO:0000256" key="2">
    <source>
        <dbReference type="ARBA" id="ARBA00022679"/>
    </source>
</evidence>
<dbReference type="PANTHER" id="PTHR37419:SF1">
    <property type="entry name" value="SERINE_THREONINE-PROTEIN KINASE TOXIN HIPA"/>
    <property type="match status" value="1"/>
</dbReference>
<keyword evidence="2" id="KW-0808">Transferase</keyword>
<comment type="similarity">
    <text evidence="1">Belongs to the HipA Ser/Thr kinase family.</text>
</comment>
<dbReference type="Pfam" id="PF07804">
    <property type="entry name" value="HipA_C"/>
    <property type="match status" value="1"/>
</dbReference>
<dbReference type="AlphaFoldDB" id="A0A917AU30"/>
<dbReference type="Pfam" id="PF13657">
    <property type="entry name" value="Couple_hipA"/>
    <property type="match status" value="1"/>
</dbReference>
<evidence type="ECO:0000259" key="5">
    <source>
        <dbReference type="Pfam" id="PF13657"/>
    </source>
</evidence>
<gene>
    <name evidence="6" type="ORF">GCM10011401_22000</name>
</gene>
<keyword evidence="7" id="KW-1185">Reference proteome</keyword>
<dbReference type="NCBIfam" id="TIGR03071">
    <property type="entry name" value="couple_hipA"/>
    <property type="match status" value="1"/>
</dbReference>
<dbReference type="Proteomes" id="UP000633136">
    <property type="component" value="Unassembled WGS sequence"/>
</dbReference>
<dbReference type="EMBL" id="BMIS01000010">
    <property type="protein sequence ID" value="GGE74335.1"/>
    <property type="molecule type" value="Genomic_DNA"/>
</dbReference>
<proteinExistence type="inferred from homology"/>
<reference evidence="6" key="1">
    <citation type="journal article" date="2014" name="Int. J. Syst. Evol. Microbiol.">
        <title>Complete genome sequence of Corynebacterium casei LMG S-19264T (=DSM 44701T), isolated from a smear-ripened cheese.</title>
        <authorList>
            <consortium name="US DOE Joint Genome Institute (JGI-PGF)"/>
            <person name="Walter F."/>
            <person name="Albersmeier A."/>
            <person name="Kalinowski J."/>
            <person name="Ruckert C."/>
        </authorList>
    </citation>
    <scope>NUCLEOTIDE SEQUENCE</scope>
    <source>
        <strain evidence="6">CGMCC 1.15388</strain>
    </source>
</reference>